<keyword evidence="2" id="KW-1185">Reference proteome</keyword>
<comment type="caution">
    <text evidence="1">The sequence shown here is derived from an EMBL/GenBank/DDBJ whole genome shotgun (WGS) entry which is preliminary data.</text>
</comment>
<proteinExistence type="predicted"/>
<gene>
    <name evidence="1" type="ORF">JOF36_007696</name>
</gene>
<evidence type="ECO:0000313" key="1">
    <source>
        <dbReference type="EMBL" id="MBP2371923.1"/>
    </source>
</evidence>
<evidence type="ECO:0008006" key="3">
    <source>
        <dbReference type="Google" id="ProtNLM"/>
    </source>
</evidence>
<protein>
    <recommendedName>
        <fullName evidence="3">Antibiotic biosynthesis monooxygenase</fullName>
    </recommendedName>
</protein>
<evidence type="ECO:0000313" key="2">
    <source>
        <dbReference type="Proteomes" id="UP001519295"/>
    </source>
</evidence>
<organism evidence="1 2">
    <name type="scientific">Pseudonocardia parietis</name>
    <dbReference type="NCBI Taxonomy" id="570936"/>
    <lineage>
        <taxon>Bacteria</taxon>
        <taxon>Bacillati</taxon>
        <taxon>Actinomycetota</taxon>
        <taxon>Actinomycetes</taxon>
        <taxon>Pseudonocardiales</taxon>
        <taxon>Pseudonocardiaceae</taxon>
        <taxon>Pseudonocardia</taxon>
    </lineage>
</organism>
<dbReference type="Proteomes" id="UP001519295">
    <property type="component" value="Unassembled WGS sequence"/>
</dbReference>
<reference evidence="1 2" key="1">
    <citation type="submission" date="2021-03" db="EMBL/GenBank/DDBJ databases">
        <title>Sequencing the genomes of 1000 actinobacteria strains.</title>
        <authorList>
            <person name="Klenk H.-P."/>
        </authorList>
    </citation>
    <scope>NUCLEOTIDE SEQUENCE [LARGE SCALE GENOMIC DNA]</scope>
    <source>
        <strain evidence="1 2">DSM 45256</strain>
    </source>
</reference>
<name>A0ABS4W6T9_9PSEU</name>
<accession>A0ABS4W6T9</accession>
<sequence length="101" mass="10685">MTVLMVQFSVEPANVGEIESAAETMCAALKDANLSGVRFAACKLADGVSFLNVVQLENQTPNPLPGLQAAREFQQLMAARALGHQPPVAAQVTVLGSHHLF</sequence>
<dbReference type="RefSeq" id="WP_210036982.1">
    <property type="nucleotide sequence ID" value="NZ_JAGINU010000004.1"/>
</dbReference>
<dbReference type="EMBL" id="JAGINU010000004">
    <property type="protein sequence ID" value="MBP2371923.1"/>
    <property type="molecule type" value="Genomic_DNA"/>
</dbReference>